<feature type="transmembrane region" description="Helical" evidence="1">
    <location>
        <begin position="123"/>
        <end position="141"/>
    </location>
</feature>
<feature type="transmembrane region" description="Helical" evidence="1">
    <location>
        <begin position="94"/>
        <end position="117"/>
    </location>
</feature>
<dbReference type="Proteomes" id="UP000054498">
    <property type="component" value="Unassembled WGS sequence"/>
</dbReference>
<keyword evidence="1" id="KW-0812">Transmembrane</keyword>
<evidence type="ECO:0000313" key="3">
    <source>
        <dbReference type="Proteomes" id="UP000054498"/>
    </source>
</evidence>
<evidence type="ECO:0000313" key="2">
    <source>
        <dbReference type="EMBL" id="KIY91434.1"/>
    </source>
</evidence>
<reference evidence="2 3" key="1">
    <citation type="journal article" date="2013" name="BMC Genomics">
        <title>Reconstruction of the lipid metabolism for the microalga Monoraphidium neglectum from its genome sequence reveals characteristics suitable for biofuel production.</title>
        <authorList>
            <person name="Bogen C."/>
            <person name="Al-Dilaimi A."/>
            <person name="Albersmeier A."/>
            <person name="Wichmann J."/>
            <person name="Grundmann M."/>
            <person name="Rupp O."/>
            <person name="Lauersen K.J."/>
            <person name="Blifernez-Klassen O."/>
            <person name="Kalinowski J."/>
            <person name="Goesmann A."/>
            <person name="Mussgnug J.H."/>
            <person name="Kruse O."/>
        </authorList>
    </citation>
    <scope>NUCLEOTIDE SEQUENCE [LARGE SCALE GENOMIC DNA]</scope>
    <source>
        <strain evidence="2 3">SAG 48.87</strain>
    </source>
</reference>
<dbReference type="GeneID" id="25734299"/>
<protein>
    <submittedName>
        <fullName evidence="2">Uncharacterized protein</fullName>
    </submittedName>
</protein>
<sequence length="177" mass="18837">MVLDQDVVIMSGQARVMGERGLGRRDYSLFARADEGIKALHLWAEGAGYADMWRRRMTPEALAVAQLQAAAVSEELALDKWRRHTKDCAACQRVFAAALLGSKALTALAALLAAAALPLAASGAGAWAAALLAGAAAAAYARERLAWWASWVFVSSKPRWHKKGGLTLVNGLGPLQL</sequence>
<dbReference type="RefSeq" id="XP_013890454.1">
    <property type="nucleotide sequence ID" value="XM_014035000.1"/>
</dbReference>
<keyword evidence="1" id="KW-1133">Transmembrane helix</keyword>
<organism evidence="2 3">
    <name type="scientific">Monoraphidium neglectum</name>
    <dbReference type="NCBI Taxonomy" id="145388"/>
    <lineage>
        <taxon>Eukaryota</taxon>
        <taxon>Viridiplantae</taxon>
        <taxon>Chlorophyta</taxon>
        <taxon>core chlorophytes</taxon>
        <taxon>Chlorophyceae</taxon>
        <taxon>CS clade</taxon>
        <taxon>Sphaeropleales</taxon>
        <taxon>Selenastraceae</taxon>
        <taxon>Monoraphidium</taxon>
    </lineage>
</organism>
<dbReference type="KEGG" id="mng:MNEG_16530"/>
<proteinExistence type="predicted"/>
<name>A0A0D2LHC4_9CHLO</name>
<accession>A0A0D2LHC4</accession>
<dbReference type="EMBL" id="KK106680">
    <property type="protein sequence ID" value="KIY91434.1"/>
    <property type="molecule type" value="Genomic_DNA"/>
</dbReference>
<keyword evidence="3" id="KW-1185">Reference proteome</keyword>
<keyword evidence="1" id="KW-0472">Membrane</keyword>
<dbReference type="AlphaFoldDB" id="A0A0D2LHC4"/>
<dbReference type="OrthoDB" id="544240at2759"/>
<gene>
    <name evidence="2" type="ORF">MNEG_16530</name>
</gene>
<evidence type="ECO:0000256" key="1">
    <source>
        <dbReference type="SAM" id="Phobius"/>
    </source>
</evidence>